<feature type="transmembrane region" description="Helical" evidence="1">
    <location>
        <begin position="326"/>
        <end position="347"/>
    </location>
</feature>
<feature type="transmembrane region" description="Helical" evidence="1">
    <location>
        <begin position="263"/>
        <end position="281"/>
    </location>
</feature>
<keyword evidence="1" id="KW-0812">Transmembrane</keyword>
<sequence length="471" mass="53736">MQTFIKRPLKVTLFLYALFHFITTLFSNELLLLFMAISGIAFFIFTSIHLSIPKFKLPFTIFVISFIVMLTAKMDILHTLQNGAIEMRHIIGLLIVVPLISYVLQEEPYIEDVMGLFYRFINTGKKFYFTLLTFTQIIAYFLLFGSITMMYQFVQMVLHEKTSENWEYFKGTALLRAFGLSTLWVVSIPSFVYAVETLNASLWLSILQGFIFAICGSFLAMIFMSIRMKRANIDVTTELQLELQTLLKTAASHEVQVKKTMEFSLLFVSLFGTIFLLHGLFHFQLMVLIPLVIIGWMFFFYVWKGKLRKFFVVIKDYASNKVVGQSYQLSLMIAVGVLINTLHGTNFSTNFIKGLHAIQAAFPFINFLYILPFIVILLGFCGLGPLTVMVLVAGILQSMPLPYPPELMVLAITSGSAISIFISPIVMPVIVLSASNGLGMLTNGIKFNWKFALSFYVMIQLYIQVMYQFVY</sequence>
<reference evidence="2" key="1">
    <citation type="journal article" date="2021" name="PeerJ">
        <title>Extensive microbial diversity within the chicken gut microbiome revealed by metagenomics and culture.</title>
        <authorList>
            <person name="Gilroy R."/>
            <person name="Ravi A."/>
            <person name="Getino M."/>
            <person name="Pursley I."/>
            <person name="Horton D.L."/>
            <person name="Alikhan N.F."/>
            <person name="Baker D."/>
            <person name="Gharbi K."/>
            <person name="Hall N."/>
            <person name="Watson M."/>
            <person name="Adriaenssens E.M."/>
            <person name="Foster-Nyarko E."/>
            <person name="Jarju S."/>
            <person name="Secka A."/>
            <person name="Antonio M."/>
            <person name="Oren A."/>
            <person name="Chaudhuri R.R."/>
            <person name="La Ragione R."/>
            <person name="Hildebrand F."/>
            <person name="Pallen M.J."/>
        </authorList>
    </citation>
    <scope>NUCLEOTIDE SEQUENCE</scope>
    <source>
        <strain evidence="2">CHK169-2315</strain>
    </source>
</reference>
<feature type="transmembrane region" description="Helical" evidence="1">
    <location>
        <begin position="57"/>
        <end position="77"/>
    </location>
</feature>
<keyword evidence="1" id="KW-0472">Membrane</keyword>
<feature type="transmembrane region" description="Helical" evidence="1">
    <location>
        <begin position="89"/>
        <end position="105"/>
    </location>
</feature>
<feature type="transmembrane region" description="Helical" evidence="1">
    <location>
        <begin position="367"/>
        <end position="395"/>
    </location>
</feature>
<feature type="transmembrane region" description="Helical" evidence="1">
    <location>
        <begin position="174"/>
        <end position="195"/>
    </location>
</feature>
<feature type="transmembrane region" description="Helical" evidence="1">
    <location>
        <begin position="127"/>
        <end position="154"/>
    </location>
</feature>
<dbReference type="EMBL" id="DXHX01000065">
    <property type="protein sequence ID" value="HIV74333.1"/>
    <property type="molecule type" value="Genomic_DNA"/>
</dbReference>
<feature type="transmembrane region" description="Helical" evidence="1">
    <location>
        <begin position="287"/>
        <end position="305"/>
    </location>
</feature>
<evidence type="ECO:0000313" key="3">
    <source>
        <dbReference type="Proteomes" id="UP000823937"/>
    </source>
</evidence>
<feature type="transmembrane region" description="Helical" evidence="1">
    <location>
        <begin position="12"/>
        <end position="45"/>
    </location>
</feature>
<evidence type="ECO:0000256" key="1">
    <source>
        <dbReference type="SAM" id="Phobius"/>
    </source>
</evidence>
<dbReference type="Proteomes" id="UP000823937">
    <property type="component" value="Unassembled WGS sequence"/>
</dbReference>
<feature type="transmembrane region" description="Helical" evidence="1">
    <location>
        <begin position="407"/>
        <end position="431"/>
    </location>
</feature>
<reference evidence="2" key="2">
    <citation type="submission" date="2021-04" db="EMBL/GenBank/DDBJ databases">
        <authorList>
            <person name="Gilroy R."/>
        </authorList>
    </citation>
    <scope>NUCLEOTIDE SEQUENCE</scope>
    <source>
        <strain evidence="2">CHK169-2315</strain>
    </source>
</reference>
<protein>
    <submittedName>
        <fullName evidence="2">Uncharacterized protein</fullName>
    </submittedName>
</protein>
<gene>
    <name evidence="2" type="ORF">H9895_04540</name>
</gene>
<feature type="transmembrane region" description="Helical" evidence="1">
    <location>
        <begin position="451"/>
        <end position="470"/>
    </location>
</feature>
<name>A0A9D1PMZ1_9BACI</name>
<organism evidence="2 3">
    <name type="scientific">Candidatus Pseudogracilibacillus intestinigallinarum</name>
    <dbReference type="NCBI Taxonomy" id="2838742"/>
    <lineage>
        <taxon>Bacteria</taxon>
        <taxon>Bacillati</taxon>
        <taxon>Bacillota</taxon>
        <taxon>Bacilli</taxon>
        <taxon>Bacillales</taxon>
        <taxon>Bacillaceae</taxon>
        <taxon>Pseudogracilibacillus</taxon>
    </lineage>
</organism>
<feature type="transmembrane region" description="Helical" evidence="1">
    <location>
        <begin position="201"/>
        <end position="223"/>
    </location>
</feature>
<keyword evidence="1" id="KW-1133">Transmembrane helix</keyword>
<dbReference type="AlphaFoldDB" id="A0A9D1PMZ1"/>
<proteinExistence type="predicted"/>
<comment type="caution">
    <text evidence="2">The sequence shown here is derived from an EMBL/GenBank/DDBJ whole genome shotgun (WGS) entry which is preliminary data.</text>
</comment>
<evidence type="ECO:0000313" key="2">
    <source>
        <dbReference type="EMBL" id="HIV74333.1"/>
    </source>
</evidence>
<accession>A0A9D1PMZ1</accession>